<protein>
    <submittedName>
        <fullName evidence="2">Phosphotransferase</fullName>
    </submittedName>
</protein>
<organism evidence="2 3">
    <name type="scientific">Horticoccus luteus</name>
    <dbReference type="NCBI Taxonomy" id="2862869"/>
    <lineage>
        <taxon>Bacteria</taxon>
        <taxon>Pseudomonadati</taxon>
        <taxon>Verrucomicrobiota</taxon>
        <taxon>Opitutia</taxon>
        <taxon>Opitutales</taxon>
        <taxon>Opitutaceae</taxon>
        <taxon>Horticoccus</taxon>
    </lineage>
</organism>
<dbReference type="PANTHER" id="PTHR21310">
    <property type="entry name" value="AMINOGLYCOSIDE PHOSPHOTRANSFERASE-RELATED-RELATED"/>
    <property type="match status" value="1"/>
</dbReference>
<dbReference type="PIRSF" id="PIRSF000707">
    <property type="entry name" value="Hygromycin-B_kinase"/>
    <property type="match status" value="1"/>
</dbReference>
<dbReference type="KEGG" id="ole:K0B96_00120"/>
<accession>A0A8F9TVT8</accession>
<dbReference type="Gene3D" id="3.90.1200.10">
    <property type="match status" value="1"/>
</dbReference>
<dbReference type="Proteomes" id="UP000825051">
    <property type="component" value="Chromosome"/>
</dbReference>
<evidence type="ECO:0000313" key="3">
    <source>
        <dbReference type="Proteomes" id="UP000825051"/>
    </source>
</evidence>
<dbReference type="AlphaFoldDB" id="A0A8F9TVT8"/>
<gene>
    <name evidence="2" type="ORF">K0B96_00120</name>
</gene>
<reference evidence="2" key="1">
    <citation type="submission" date="2021-08" db="EMBL/GenBank/DDBJ databases">
        <title>Genome of a novel bacterium of the phylum Verrucomicrobia, Oleiharenicola sp. KSB-15.</title>
        <authorList>
            <person name="Chung J.-H."/>
            <person name="Ahn J.-H."/>
            <person name="Yoon Y."/>
            <person name="Kim D.-Y."/>
            <person name="An S.-H."/>
            <person name="Park I."/>
            <person name="Yeon J."/>
        </authorList>
    </citation>
    <scope>NUCLEOTIDE SEQUENCE</scope>
    <source>
        <strain evidence="2">KSB-15</strain>
    </source>
</reference>
<name>A0A8F9TVT8_9BACT</name>
<feature type="domain" description="Aminoglycoside phosphotransferase" evidence="1">
    <location>
        <begin position="44"/>
        <end position="277"/>
    </location>
</feature>
<dbReference type="InterPro" id="IPR011009">
    <property type="entry name" value="Kinase-like_dom_sf"/>
</dbReference>
<dbReference type="InterPro" id="IPR051678">
    <property type="entry name" value="AGP_Transferase"/>
</dbReference>
<sequence>MTPPLPRIATNEDYYRMRFSPLESWQPLLAQIFARQHLPLSAIARFSTGESPVFAVGEQWVVKLLPHFWAELADREIAALDHLRDCAVRRPRLLATGRVDDWIFLLMDRLPGERLDVLWPRLTAPERLTAAREFGAALRQLHALPPAAPANVAPPWSAFLESRLAAWPSRPSVQKLPAPLRDTGPDFIRSVLAKTPALSEADARLLHGDLAPENCLFASNPNDGAWHCSGLIDFGQARFGAPEFDFPAPTVLLGRSAAVELPATRAALLDEYFAGYGLTKPIDHELRQRLMAYSLLHPLHDVSGALALEPASLTCESWADVAPHFWP</sequence>
<dbReference type="RefSeq" id="WP_220162396.1">
    <property type="nucleotide sequence ID" value="NZ_CP080507.1"/>
</dbReference>
<keyword evidence="3" id="KW-1185">Reference proteome</keyword>
<dbReference type="PANTHER" id="PTHR21310:SF15">
    <property type="entry name" value="AMINOGLYCOSIDE PHOSPHOTRANSFERASE DOMAIN-CONTAINING PROTEIN"/>
    <property type="match status" value="1"/>
</dbReference>
<dbReference type="EMBL" id="CP080507">
    <property type="protein sequence ID" value="QYM79055.1"/>
    <property type="molecule type" value="Genomic_DNA"/>
</dbReference>
<proteinExistence type="predicted"/>
<dbReference type="Pfam" id="PF01636">
    <property type="entry name" value="APH"/>
    <property type="match status" value="1"/>
</dbReference>
<evidence type="ECO:0000259" key="1">
    <source>
        <dbReference type="Pfam" id="PF01636"/>
    </source>
</evidence>
<dbReference type="SUPFAM" id="SSF56112">
    <property type="entry name" value="Protein kinase-like (PK-like)"/>
    <property type="match status" value="1"/>
</dbReference>
<dbReference type="InterPro" id="IPR002575">
    <property type="entry name" value="Aminoglycoside_PTrfase"/>
</dbReference>
<evidence type="ECO:0000313" key="2">
    <source>
        <dbReference type="EMBL" id="QYM79055.1"/>
    </source>
</evidence>
<dbReference type="InterPro" id="IPR016259">
    <property type="entry name" value="Hygromycin-B_Kinase"/>
</dbReference>
<dbReference type="CDD" id="cd05120">
    <property type="entry name" value="APH_ChoK_like"/>
    <property type="match status" value="1"/>
</dbReference>